<dbReference type="Gene3D" id="1.10.8.20">
    <property type="entry name" value="N-terminal domain of phosphatidylinositol transfer protein sec14p"/>
    <property type="match status" value="1"/>
</dbReference>
<dbReference type="SMART" id="SM01100">
    <property type="entry name" value="CRAL_TRIO_N"/>
    <property type="match status" value="1"/>
</dbReference>
<dbReference type="Gene3D" id="3.40.525.10">
    <property type="entry name" value="CRAL-TRIO lipid binding domain"/>
    <property type="match status" value="1"/>
</dbReference>
<dbReference type="PROSITE" id="PS50191">
    <property type="entry name" value="CRAL_TRIO"/>
    <property type="match status" value="1"/>
</dbReference>
<dbReference type="SUPFAM" id="SSF52087">
    <property type="entry name" value="CRAL/TRIO domain"/>
    <property type="match status" value="1"/>
</dbReference>
<dbReference type="Pfam" id="PF00650">
    <property type="entry name" value="CRAL_TRIO"/>
    <property type="match status" value="1"/>
</dbReference>
<dbReference type="PANTHER" id="PTHR45657:SF1">
    <property type="entry name" value="CRAL-TRIO DOMAIN-CONTAINING PROTEIN YKL091C-RELATED"/>
    <property type="match status" value="1"/>
</dbReference>
<reference evidence="3 4" key="1">
    <citation type="journal article" date="2020" name="ISME J.">
        <title>Uncovering the hidden diversity of litter-decomposition mechanisms in mushroom-forming fungi.</title>
        <authorList>
            <person name="Floudas D."/>
            <person name="Bentzer J."/>
            <person name="Ahren D."/>
            <person name="Johansson T."/>
            <person name="Persson P."/>
            <person name="Tunlid A."/>
        </authorList>
    </citation>
    <scope>NUCLEOTIDE SEQUENCE [LARGE SCALE GENOMIC DNA]</scope>
    <source>
        <strain evidence="3 4">CBS 175.51</strain>
    </source>
</reference>
<dbReference type="InterPro" id="IPR036865">
    <property type="entry name" value="CRAL-TRIO_dom_sf"/>
</dbReference>
<evidence type="ECO:0000259" key="2">
    <source>
        <dbReference type="PROSITE" id="PS50191"/>
    </source>
</evidence>
<feature type="domain" description="CRAL-TRIO" evidence="2">
    <location>
        <begin position="103"/>
        <end position="276"/>
    </location>
</feature>
<comment type="caution">
    <text evidence="3">The sequence shown here is derived from an EMBL/GenBank/DDBJ whole genome shotgun (WGS) entry which is preliminary data.</text>
</comment>
<dbReference type="SUPFAM" id="SSF46938">
    <property type="entry name" value="CRAL/TRIO N-terminal domain"/>
    <property type="match status" value="1"/>
</dbReference>
<evidence type="ECO:0000313" key="4">
    <source>
        <dbReference type="Proteomes" id="UP000541558"/>
    </source>
</evidence>
<dbReference type="Pfam" id="PF03765">
    <property type="entry name" value="CRAL_TRIO_N"/>
    <property type="match status" value="1"/>
</dbReference>
<evidence type="ECO:0000256" key="1">
    <source>
        <dbReference type="SAM" id="MobiDB-lite"/>
    </source>
</evidence>
<name>A0A8H5BYL8_9AGAR</name>
<dbReference type="SMART" id="SM00516">
    <property type="entry name" value="SEC14"/>
    <property type="match status" value="1"/>
</dbReference>
<dbReference type="InterPro" id="IPR051026">
    <property type="entry name" value="PI/PC_transfer"/>
</dbReference>
<keyword evidence="4" id="KW-1185">Reference proteome</keyword>
<dbReference type="CDD" id="cd00170">
    <property type="entry name" value="SEC14"/>
    <property type="match status" value="1"/>
</dbReference>
<accession>A0A8H5BYL8</accession>
<organism evidence="3 4">
    <name type="scientific">Ephemerocybe angulata</name>
    <dbReference type="NCBI Taxonomy" id="980116"/>
    <lineage>
        <taxon>Eukaryota</taxon>
        <taxon>Fungi</taxon>
        <taxon>Dikarya</taxon>
        <taxon>Basidiomycota</taxon>
        <taxon>Agaricomycotina</taxon>
        <taxon>Agaricomycetes</taxon>
        <taxon>Agaricomycetidae</taxon>
        <taxon>Agaricales</taxon>
        <taxon>Agaricineae</taxon>
        <taxon>Psathyrellaceae</taxon>
        <taxon>Ephemerocybe</taxon>
    </lineage>
</organism>
<protein>
    <recommendedName>
        <fullName evidence="2">CRAL-TRIO domain-containing protein</fullName>
    </recommendedName>
</protein>
<dbReference type="AlphaFoldDB" id="A0A8H5BYL8"/>
<dbReference type="PANTHER" id="PTHR45657">
    <property type="entry name" value="CRAL-TRIO DOMAIN-CONTAINING PROTEIN YKL091C-RELATED"/>
    <property type="match status" value="1"/>
</dbReference>
<proteinExistence type="predicted"/>
<gene>
    <name evidence="3" type="ORF">D9611_007610</name>
</gene>
<dbReference type="InterPro" id="IPR036273">
    <property type="entry name" value="CRAL/TRIO_N_dom_sf"/>
</dbReference>
<dbReference type="InterPro" id="IPR011074">
    <property type="entry name" value="CRAL/TRIO_N_dom"/>
</dbReference>
<sequence>MSAPEPASVSPMPEGVTDPNYRPPPGYLGNLTITQQHCLDKIKNYLKESGLFDEERHDDATLLRFCRARKFDFEATKTMIVAAENWRKEFGVDDIVKNFDFKEKAEVDKYYPQFYHKVDKDGRPVYIEQLGKLDIKALYAVTTQERQLKRLVWEYEKSLRTRVPICSRLVGHPVSTFCTILDLGGVSLSNFYRVKDYVSAASSIGQDRYPETMGKFYIINAPWAFTAIWSVVKGWLDPVTVQKIQILGGSYQSELLKQIEPQNLPKIFGGECECPGGCSMSDAGPWNDPSLTATAAPAAPAPAAT</sequence>
<dbReference type="EMBL" id="JAACJK010000113">
    <property type="protein sequence ID" value="KAF5331671.1"/>
    <property type="molecule type" value="Genomic_DNA"/>
</dbReference>
<dbReference type="Proteomes" id="UP000541558">
    <property type="component" value="Unassembled WGS sequence"/>
</dbReference>
<dbReference type="InterPro" id="IPR001251">
    <property type="entry name" value="CRAL-TRIO_dom"/>
</dbReference>
<feature type="region of interest" description="Disordered" evidence="1">
    <location>
        <begin position="1"/>
        <end position="24"/>
    </location>
</feature>
<evidence type="ECO:0000313" key="3">
    <source>
        <dbReference type="EMBL" id="KAF5331671.1"/>
    </source>
</evidence>
<dbReference type="OrthoDB" id="1434354at2759"/>